<feature type="transmembrane region" description="Helical" evidence="6">
    <location>
        <begin position="657"/>
        <end position="676"/>
    </location>
</feature>
<sequence>MPVVYGHLHTSSVSYLEAVHYDRESLHHQHRTKRSTEELVHLQFEAFSRKWSVKLKRDASIFHNNIIIENSKGPVTYDFESAYTGKIEGEKSHVFGTVTTTGHFEGQIQLHKDSFVIEKASRHNIKDEDIHTVIYNIKDVNVPTESHFCGLNVKNKQLKPEVKDNINTHDSMDDFKLRYTSELTDKHRRYRRAVDPKKKICELYIQVDHTLFFRYNNVTDDVIANINNHVMAVNSIFNAVDFDSDTSPDSIGFSIKRIKIHDDPSASEYKYSGNHGVNSMLFLHSEENHDQFCLSYIFTHRDFDNGILGLAWTAEPGTSGGLCSRYTLYTDGRLSLNTGIVTDINYGNDVTTAVSYVTFAHEIGHNFGSLHDESSNPTCAPGGSGGNYIMFAQATAGTKSNNVLFSSCSISSMAPMVESRGRDPANGCFVEYASATCGNKVVESGEDCDCGWDDDCTDPCCYPTLSATGPDSAKACQYRPAATCSPSEGVCCNPALCSNYQSSDNKVCRTNSSCLDEAICNGGLTCPDSTESANGTVCDDEKVCYFGQCSGQVCQAHGYQSCQCEPTTAGNWKDELLCSLCCTDPADNTCKTADQLSNINVAFTKAVPGTPCNKFLGYCDVFHICREVDPSGPLSKLKNFFLNGEIIDKVKEFLTEYWYVAIAGGVGLIILLVMMIKCCSKSTKGKVQPAPRRVSVEPSRTRY</sequence>
<evidence type="ECO:0000256" key="2">
    <source>
        <dbReference type="ARBA" id="ARBA00012332"/>
    </source>
</evidence>
<evidence type="ECO:0000256" key="1">
    <source>
        <dbReference type="ARBA" id="ARBA00001809"/>
    </source>
</evidence>
<evidence type="ECO:0000256" key="4">
    <source>
        <dbReference type="PROSITE-ProRule" id="PRU00276"/>
    </source>
</evidence>
<dbReference type="OrthoDB" id="2149267at2759"/>
<dbReference type="Gene3D" id="3.40.390.10">
    <property type="entry name" value="Collagenase (Catalytic Domain)"/>
    <property type="match status" value="1"/>
</dbReference>
<dbReference type="GO" id="GO:0007219">
    <property type="term" value="P:Notch signaling pathway"/>
    <property type="evidence" value="ECO:0007669"/>
    <property type="project" value="TreeGrafter"/>
</dbReference>
<comment type="catalytic activity">
    <reaction evidence="1">
        <text>Endopeptidase of broad specificity.</text>
        <dbReference type="EC" id="3.4.24.81"/>
    </reaction>
</comment>
<dbReference type="GO" id="GO:0005886">
    <property type="term" value="C:plasma membrane"/>
    <property type="evidence" value="ECO:0007669"/>
    <property type="project" value="TreeGrafter"/>
</dbReference>
<dbReference type="InterPro" id="IPR036436">
    <property type="entry name" value="Disintegrin_dom_sf"/>
</dbReference>
<dbReference type="PANTHER" id="PTHR45702:SF3">
    <property type="entry name" value="KUZBANIAN-LIKE, ISOFORM A"/>
    <property type="match status" value="1"/>
</dbReference>
<evidence type="ECO:0000256" key="5">
    <source>
        <dbReference type="SAM" id="MobiDB-lite"/>
    </source>
</evidence>
<feature type="binding site" evidence="4">
    <location>
        <position position="365"/>
    </location>
    <ligand>
        <name>Zn(2+)</name>
        <dbReference type="ChEBI" id="CHEBI:29105"/>
        <note>catalytic</note>
    </ligand>
</feature>
<evidence type="ECO:0000313" key="9">
    <source>
        <dbReference type="EMBL" id="CAG2244457.1"/>
    </source>
</evidence>
<dbReference type="Pfam" id="PF13574">
    <property type="entry name" value="Reprolysin_2"/>
    <property type="match status" value="1"/>
</dbReference>
<dbReference type="SMART" id="SM00050">
    <property type="entry name" value="DISIN"/>
    <property type="match status" value="1"/>
</dbReference>
<dbReference type="PROSITE" id="PS50214">
    <property type="entry name" value="DISINTEGRIN_2"/>
    <property type="match status" value="1"/>
</dbReference>
<evidence type="ECO:0000256" key="6">
    <source>
        <dbReference type="SAM" id="Phobius"/>
    </source>
</evidence>
<keyword evidence="6" id="KW-0472">Membrane</keyword>
<feature type="active site" evidence="4">
    <location>
        <position position="362"/>
    </location>
</feature>
<keyword evidence="10" id="KW-1185">Reference proteome</keyword>
<evidence type="ECO:0000256" key="3">
    <source>
        <dbReference type="ARBA" id="ARBA00022685"/>
    </source>
</evidence>
<dbReference type="InterPro" id="IPR001762">
    <property type="entry name" value="Disintegrin_dom"/>
</dbReference>
<keyword evidence="4" id="KW-0862">Zinc</keyword>
<dbReference type="Gene3D" id="4.10.70.10">
    <property type="entry name" value="Disintegrin domain"/>
    <property type="match status" value="1"/>
</dbReference>
<feature type="binding site" evidence="4">
    <location>
        <position position="361"/>
    </location>
    <ligand>
        <name>Zn(2+)</name>
        <dbReference type="ChEBI" id="CHEBI:29105"/>
        <note>catalytic</note>
    </ligand>
</feature>
<dbReference type="SUPFAM" id="SSF55486">
    <property type="entry name" value="Metalloproteases ('zincins'), catalytic domain"/>
    <property type="match status" value="1"/>
</dbReference>
<gene>
    <name evidence="9" type="ORF">MEDL_56509</name>
</gene>
<dbReference type="InterPro" id="IPR049038">
    <property type="entry name" value="ADAM10_Cys-rich"/>
</dbReference>
<feature type="binding site" evidence="4">
    <location>
        <position position="371"/>
    </location>
    <ligand>
        <name>Zn(2+)</name>
        <dbReference type="ChEBI" id="CHEBI:29105"/>
        <note>catalytic</note>
    </ligand>
</feature>
<dbReference type="AlphaFoldDB" id="A0A8S3UDY1"/>
<keyword evidence="6" id="KW-1133">Transmembrane helix</keyword>
<dbReference type="InterPro" id="IPR051489">
    <property type="entry name" value="ADAM_Metalloproteinase"/>
</dbReference>
<comment type="caution">
    <text evidence="4">Lacks conserved residue(s) required for the propagation of feature annotation.</text>
</comment>
<dbReference type="Proteomes" id="UP000683360">
    <property type="component" value="Unassembled WGS sequence"/>
</dbReference>
<keyword evidence="9" id="KW-0378">Hydrolase</keyword>
<reference evidence="9" key="1">
    <citation type="submission" date="2021-03" db="EMBL/GenBank/DDBJ databases">
        <authorList>
            <person name="Bekaert M."/>
        </authorList>
    </citation>
    <scope>NUCLEOTIDE SEQUENCE</scope>
</reference>
<dbReference type="PANTHER" id="PTHR45702">
    <property type="entry name" value="ADAM10/ADAM17 METALLOPEPTIDASE FAMILY MEMBER"/>
    <property type="match status" value="1"/>
</dbReference>
<dbReference type="PROSITE" id="PS50215">
    <property type="entry name" value="ADAM_MEPRO"/>
    <property type="match status" value="1"/>
</dbReference>
<dbReference type="Pfam" id="PF21299">
    <property type="entry name" value="ADAM10_Cys-rich"/>
    <property type="match status" value="1"/>
</dbReference>
<dbReference type="InterPro" id="IPR001590">
    <property type="entry name" value="Peptidase_M12B"/>
</dbReference>
<dbReference type="EC" id="3.4.24.81" evidence="2"/>
<name>A0A8S3UDY1_MYTED</name>
<feature type="domain" description="Peptidase M12B" evidence="8">
    <location>
        <begin position="199"/>
        <end position="419"/>
    </location>
</feature>
<proteinExistence type="predicted"/>
<keyword evidence="3" id="KW-0165">Cleavage on pair of basic residues</keyword>
<dbReference type="GO" id="GO:0006509">
    <property type="term" value="P:membrane protein ectodomain proteolysis"/>
    <property type="evidence" value="ECO:0007669"/>
    <property type="project" value="TreeGrafter"/>
</dbReference>
<keyword evidence="4" id="KW-0479">Metal-binding</keyword>
<dbReference type="GO" id="GO:0004222">
    <property type="term" value="F:metalloendopeptidase activity"/>
    <property type="evidence" value="ECO:0007669"/>
    <property type="project" value="InterPro"/>
</dbReference>
<feature type="region of interest" description="Disordered" evidence="5">
    <location>
        <begin position="684"/>
        <end position="703"/>
    </location>
</feature>
<accession>A0A8S3UDY1</accession>
<dbReference type="GO" id="GO:0046872">
    <property type="term" value="F:metal ion binding"/>
    <property type="evidence" value="ECO:0007669"/>
    <property type="project" value="UniProtKB-KW"/>
</dbReference>
<keyword evidence="6" id="KW-0812">Transmembrane</keyword>
<evidence type="ECO:0000259" key="7">
    <source>
        <dbReference type="PROSITE" id="PS50214"/>
    </source>
</evidence>
<dbReference type="EMBL" id="CAJPWZ010002737">
    <property type="protein sequence ID" value="CAG2244457.1"/>
    <property type="molecule type" value="Genomic_DNA"/>
</dbReference>
<comment type="caution">
    <text evidence="9">The sequence shown here is derived from an EMBL/GenBank/DDBJ whole genome shotgun (WGS) entry which is preliminary data.</text>
</comment>
<organism evidence="9 10">
    <name type="scientific">Mytilus edulis</name>
    <name type="common">Blue mussel</name>
    <dbReference type="NCBI Taxonomy" id="6550"/>
    <lineage>
        <taxon>Eukaryota</taxon>
        <taxon>Metazoa</taxon>
        <taxon>Spiralia</taxon>
        <taxon>Lophotrochozoa</taxon>
        <taxon>Mollusca</taxon>
        <taxon>Bivalvia</taxon>
        <taxon>Autobranchia</taxon>
        <taxon>Pteriomorphia</taxon>
        <taxon>Mytilida</taxon>
        <taxon>Mytiloidea</taxon>
        <taxon>Mytilidae</taxon>
        <taxon>Mytilinae</taxon>
        <taxon>Mytilus</taxon>
    </lineage>
</organism>
<evidence type="ECO:0000259" key="8">
    <source>
        <dbReference type="PROSITE" id="PS50215"/>
    </source>
</evidence>
<feature type="domain" description="Disintegrin" evidence="7">
    <location>
        <begin position="434"/>
        <end position="534"/>
    </location>
</feature>
<evidence type="ECO:0000313" key="10">
    <source>
        <dbReference type="Proteomes" id="UP000683360"/>
    </source>
</evidence>
<protein>
    <recommendedName>
        <fullName evidence="2">ADAM10 endopeptidase</fullName>
        <ecNumber evidence="2">3.4.24.81</ecNumber>
    </recommendedName>
</protein>
<dbReference type="InterPro" id="IPR024079">
    <property type="entry name" value="MetalloPept_cat_dom_sf"/>
</dbReference>